<evidence type="ECO:0000259" key="1">
    <source>
        <dbReference type="Pfam" id="PF01883"/>
    </source>
</evidence>
<evidence type="ECO:0000259" key="2">
    <source>
        <dbReference type="Pfam" id="PF23451"/>
    </source>
</evidence>
<feature type="domain" description="MIP18 family-like" evidence="1">
    <location>
        <begin position="8"/>
        <end position="69"/>
    </location>
</feature>
<dbReference type="InterPro" id="IPR002744">
    <property type="entry name" value="MIP18-like"/>
</dbReference>
<dbReference type="EMBL" id="FOZX01000001">
    <property type="protein sequence ID" value="SFS42568.1"/>
    <property type="molecule type" value="Genomic_DNA"/>
</dbReference>
<dbReference type="SUPFAM" id="SSF117916">
    <property type="entry name" value="Fe-S cluster assembly (FSCA) domain-like"/>
    <property type="match status" value="1"/>
</dbReference>
<evidence type="ECO:0000313" key="3">
    <source>
        <dbReference type="EMBL" id="SFS42568.1"/>
    </source>
</evidence>
<dbReference type="RefSeq" id="WP_245775605.1">
    <property type="nucleotide sequence ID" value="NZ_FOZX01000001.1"/>
</dbReference>
<feature type="domain" description="PaaD zinc beta ribbon" evidence="2">
    <location>
        <begin position="117"/>
        <end position="152"/>
    </location>
</feature>
<dbReference type="PANTHER" id="PTHR42831">
    <property type="entry name" value="FE-S PROTEIN MATURATION AUXILIARY FACTOR YITW"/>
    <property type="match status" value="1"/>
</dbReference>
<dbReference type="PANTHER" id="PTHR42831:SF3">
    <property type="entry name" value="1,2-PHENYLACETYL-COA EPOXIDASE, SUBUNIT D-RELATED"/>
    <property type="match status" value="1"/>
</dbReference>
<keyword evidence="4" id="KW-1185">Reference proteome</keyword>
<reference evidence="4" key="1">
    <citation type="submission" date="2016-10" db="EMBL/GenBank/DDBJ databases">
        <authorList>
            <person name="Varghese N."/>
            <person name="Submissions S."/>
        </authorList>
    </citation>
    <scope>NUCLEOTIDE SEQUENCE [LARGE SCALE GENOMIC DNA]</scope>
    <source>
        <strain evidence="4">DSM 44771</strain>
    </source>
</reference>
<protein>
    <submittedName>
        <fullName evidence="3">Ring-1,2-phenylacetyl-CoA epoxidase subunit PaaD</fullName>
    </submittedName>
</protein>
<dbReference type="Pfam" id="PF23451">
    <property type="entry name" value="Zn_ribbon_PaaD"/>
    <property type="match status" value="1"/>
</dbReference>
<evidence type="ECO:0000313" key="4">
    <source>
        <dbReference type="Proteomes" id="UP000198852"/>
    </source>
</evidence>
<dbReference type="AlphaFoldDB" id="A0A1I6PR73"/>
<accession>A0A1I6PR73</accession>
<proteinExistence type="predicted"/>
<dbReference type="Proteomes" id="UP000198852">
    <property type="component" value="Unassembled WGS sequence"/>
</dbReference>
<dbReference type="Gene3D" id="3.30.300.130">
    <property type="entry name" value="Fe-S cluster assembly (FSCA)"/>
    <property type="match status" value="1"/>
</dbReference>
<dbReference type="Pfam" id="PF01883">
    <property type="entry name" value="FeS_assembly_P"/>
    <property type="match status" value="1"/>
</dbReference>
<dbReference type="InterPro" id="IPR056572">
    <property type="entry name" value="Zn_ribbon_PaaD"/>
</dbReference>
<dbReference type="InterPro" id="IPR034904">
    <property type="entry name" value="FSCA_dom_sf"/>
</dbReference>
<dbReference type="STRING" id="95161.SAMN05660874_01022"/>
<name>A0A1I6PR73_9PSEU</name>
<dbReference type="InterPro" id="IPR052339">
    <property type="entry name" value="Fe-S_Maturation_MIP18"/>
</dbReference>
<gene>
    <name evidence="3" type="ORF">SAMN05660874_01022</name>
</gene>
<dbReference type="NCBIfam" id="TIGR02159">
    <property type="entry name" value="PA_CoA_Oxy4"/>
    <property type="match status" value="1"/>
</dbReference>
<dbReference type="InterPro" id="IPR011883">
    <property type="entry name" value="PaaD-like"/>
</dbReference>
<organism evidence="3 4">
    <name type="scientific">Saccharopolyspora flava</name>
    <dbReference type="NCBI Taxonomy" id="95161"/>
    <lineage>
        <taxon>Bacteria</taxon>
        <taxon>Bacillati</taxon>
        <taxon>Actinomycetota</taxon>
        <taxon>Actinomycetes</taxon>
        <taxon>Pseudonocardiales</taxon>
        <taxon>Pseudonocardiaceae</taxon>
        <taxon>Saccharopolyspora</taxon>
    </lineage>
</organism>
<sequence length="158" mass="16646">MSAAPDLVRERVEALPDPELPMITLGELGVIRSARTADDGCVEVEFTPTFLGCPAIPAITEAIADVLADCGHPDGRVRQVLSPAWTPERITAAGRDKLAQHGIAPPGGPTPVGLGLGTPCPHCGSQDTRPHSSFGPTRCQSLLRCARCREIFPCITAM</sequence>